<evidence type="ECO:0000313" key="16">
    <source>
        <dbReference type="EMBL" id="OBX76245.1"/>
    </source>
</evidence>
<dbReference type="PRINTS" id="PR00417">
    <property type="entry name" value="PRTPISMRASEI"/>
</dbReference>
<keyword evidence="8" id="KW-0238">DNA-binding</keyword>
<dbReference type="InterPro" id="IPR013824">
    <property type="entry name" value="Topo_IA_cen_sub1"/>
</dbReference>
<dbReference type="InterPro" id="IPR034144">
    <property type="entry name" value="TOPRIM_TopoIII"/>
</dbReference>
<keyword evidence="4" id="KW-0677">Repeat</keyword>
<evidence type="ECO:0000256" key="10">
    <source>
        <dbReference type="ARBA" id="ARBA00030003"/>
    </source>
</evidence>
<reference evidence="16 17" key="1">
    <citation type="submission" date="2016-06" db="EMBL/GenBank/DDBJ databases">
        <title>Draft genome of Moraxella atlantae CCUG 66109.</title>
        <authorList>
            <person name="Salva-Serra F."/>
            <person name="Engstrom-Jakobsson H."/>
            <person name="Thorell K."/>
            <person name="Gonzales-Siles L."/>
            <person name="Karlsson R."/>
            <person name="Boulund F."/>
            <person name="Engstrand L."/>
            <person name="Kristiansson E."/>
            <person name="Moore E."/>
        </authorList>
    </citation>
    <scope>NUCLEOTIDE SEQUENCE [LARGE SCALE GENOMIC DNA]</scope>
    <source>
        <strain evidence="16 17">CCUG 66109</strain>
    </source>
</reference>
<dbReference type="STRING" id="34059.A9308_08910"/>
<dbReference type="CDD" id="cd03362">
    <property type="entry name" value="TOPRIM_TopoIA_TopoIII"/>
    <property type="match status" value="1"/>
</dbReference>
<evidence type="ECO:0000256" key="7">
    <source>
        <dbReference type="ARBA" id="ARBA00023029"/>
    </source>
</evidence>
<dbReference type="SMART" id="SM00493">
    <property type="entry name" value="TOPRIM"/>
    <property type="match status" value="1"/>
</dbReference>
<keyword evidence="5" id="KW-0863">Zinc-finger</keyword>
<evidence type="ECO:0000256" key="4">
    <source>
        <dbReference type="ARBA" id="ARBA00022737"/>
    </source>
</evidence>
<feature type="domain" description="Topo IA-type catalytic" evidence="15">
    <location>
        <begin position="154"/>
        <end position="623"/>
    </location>
</feature>
<dbReference type="SMART" id="SM00436">
    <property type="entry name" value="TOP1Bc"/>
    <property type="match status" value="1"/>
</dbReference>
<evidence type="ECO:0000256" key="3">
    <source>
        <dbReference type="ARBA" id="ARBA00012891"/>
    </source>
</evidence>
<dbReference type="GO" id="GO:0003677">
    <property type="term" value="F:DNA binding"/>
    <property type="evidence" value="ECO:0007669"/>
    <property type="project" value="UniProtKB-KW"/>
</dbReference>
<dbReference type="InterPro" id="IPR013498">
    <property type="entry name" value="Topo_IA_Znf"/>
</dbReference>
<dbReference type="PROSITE" id="PS50880">
    <property type="entry name" value="TOPRIM"/>
    <property type="match status" value="1"/>
</dbReference>
<dbReference type="AlphaFoldDB" id="A0A1B8QAI1"/>
<sequence>MRLFIAEKPELAKAIVVGLGSTPEDSEKHKGYYECGNDIVTWCYGHMMALKDPQEIDEKYTDWLMDTLPIKPVLPAPKKVPSDKKKQVAVIRELVKKADIIVNAGDPDEEGQLLVDELLQYFGNKKQVLRVLINDNTPAVVRKSLNDLKPNSQYEHLGLKAESRMLADWIYGLSLTRAYSLQERAKTGERITLHIGRVQTPILGLVVRRDREHANHKKSFYHVITGDFTFNGTTFKAKYTPKDTDPIDDNHRLIDKIFAQNLANLITGKNAKILFNKTERKQDPAPLPYNLIKLQQDASRLHGLSLKQTDAIAQSLKDKHHLITYHRSDCQYLSDEQFPDVANVITAINETLPKSDSVCSKANPNIKGRAFNSSKVSAHHGIIPTQTVGDWSKLTEDERNIYKLIAKSYLAQFYPPYEYDETKLIIDVLVDDNAYQFTATARIDLASGWKWLYQTDASNEETAVAEDTQNLDLRQLVTNSQGQCVSATAQEHETKPLPLYTETTLVNELTRVAKYVKNPEYAKILREKDKDKKGEHGGIGTPATRSTIVDNLFERGYLTKKGKTVMSTPLGQRLYDLVDDLVKYPDLTAIWHEQQKEIKNQNDVNVFVNAIYNSTKQTIDRIRQDYVPPKPKPQEDLSNNPRCPKCGRPMRFNKKGKFGAWWGCTGWNDKENPCNHSMNDNNGVPVERPVKAPVELSEFKCKKCGKPLIWRKDDKGGKDGKGYSFFGCSGFPKCKQKYAEVNGEPKYD</sequence>
<dbReference type="Pfam" id="PF01396">
    <property type="entry name" value="Zn_ribbon_Top1"/>
    <property type="match status" value="2"/>
</dbReference>
<dbReference type="GO" id="GO:0006265">
    <property type="term" value="P:DNA topological change"/>
    <property type="evidence" value="ECO:0007669"/>
    <property type="project" value="InterPro"/>
</dbReference>
<dbReference type="Gene3D" id="1.10.290.10">
    <property type="entry name" value="Topoisomerase I, domain 4"/>
    <property type="match status" value="1"/>
</dbReference>
<dbReference type="GO" id="GO:0006310">
    <property type="term" value="P:DNA recombination"/>
    <property type="evidence" value="ECO:0007669"/>
    <property type="project" value="TreeGrafter"/>
</dbReference>
<evidence type="ECO:0000259" key="14">
    <source>
        <dbReference type="PROSITE" id="PS50880"/>
    </source>
</evidence>
<dbReference type="InterPro" id="IPR000380">
    <property type="entry name" value="Topo_IA"/>
</dbReference>
<dbReference type="Pfam" id="PF01131">
    <property type="entry name" value="Topoisom_bac"/>
    <property type="match status" value="1"/>
</dbReference>
<evidence type="ECO:0000256" key="9">
    <source>
        <dbReference type="ARBA" id="ARBA00023235"/>
    </source>
</evidence>
<dbReference type="InterPro" id="IPR023405">
    <property type="entry name" value="Topo_IA_core_domain"/>
</dbReference>
<dbReference type="PANTHER" id="PTHR11390">
    <property type="entry name" value="PROKARYOTIC DNA TOPOISOMERASE"/>
    <property type="match status" value="1"/>
</dbReference>
<dbReference type="InterPro" id="IPR006171">
    <property type="entry name" value="TOPRIM_dom"/>
</dbReference>
<dbReference type="GO" id="GO:0043597">
    <property type="term" value="C:cytoplasmic replication fork"/>
    <property type="evidence" value="ECO:0007669"/>
    <property type="project" value="TreeGrafter"/>
</dbReference>
<dbReference type="SUPFAM" id="SSF56712">
    <property type="entry name" value="Prokaryotic type I DNA topoisomerase"/>
    <property type="match status" value="1"/>
</dbReference>
<dbReference type="Gene3D" id="2.70.20.10">
    <property type="entry name" value="Topoisomerase I, domain 3"/>
    <property type="match status" value="1"/>
</dbReference>
<dbReference type="InterPro" id="IPR013825">
    <property type="entry name" value="Topo_IA_cen_sub2"/>
</dbReference>
<evidence type="ECO:0000256" key="8">
    <source>
        <dbReference type="ARBA" id="ARBA00023125"/>
    </source>
</evidence>
<dbReference type="GO" id="GO:0003917">
    <property type="term" value="F:DNA topoisomerase type I (single strand cut, ATP-independent) activity"/>
    <property type="evidence" value="ECO:0007669"/>
    <property type="project" value="UniProtKB-EC"/>
</dbReference>
<evidence type="ECO:0000313" key="17">
    <source>
        <dbReference type="Proteomes" id="UP000092508"/>
    </source>
</evidence>
<dbReference type="PANTHER" id="PTHR11390:SF21">
    <property type="entry name" value="DNA TOPOISOMERASE 3-ALPHA"/>
    <property type="match status" value="1"/>
</dbReference>
<name>A0A1B8QAI1_9GAMM</name>
<dbReference type="Gene3D" id="3.30.65.10">
    <property type="entry name" value="Bacterial Topoisomerase I, domain 1"/>
    <property type="match status" value="2"/>
</dbReference>
<comment type="caution">
    <text evidence="16">The sequence shown here is derived from an EMBL/GenBank/DDBJ whole genome shotgun (WGS) entry which is preliminary data.</text>
</comment>
<dbReference type="SUPFAM" id="SSF57783">
    <property type="entry name" value="Zinc beta-ribbon"/>
    <property type="match status" value="1"/>
</dbReference>
<dbReference type="GO" id="GO:0006281">
    <property type="term" value="P:DNA repair"/>
    <property type="evidence" value="ECO:0007669"/>
    <property type="project" value="TreeGrafter"/>
</dbReference>
<dbReference type="EC" id="5.6.2.1" evidence="3"/>
<keyword evidence="7" id="KW-0799">Topoisomerase</keyword>
<evidence type="ECO:0000259" key="15">
    <source>
        <dbReference type="PROSITE" id="PS52039"/>
    </source>
</evidence>
<comment type="catalytic activity">
    <reaction evidence="1">
        <text>ATP-independent breakage of single-stranded DNA, followed by passage and rejoining.</text>
        <dbReference type="EC" id="5.6.2.1"/>
    </reaction>
</comment>
<dbReference type="Pfam" id="PF01751">
    <property type="entry name" value="Toprim"/>
    <property type="match status" value="1"/>
</dbReference>
<dbReference type="GO" id="GO:0008270">
    <property type="term" value="F:zinc ion binding"/>
    <property type="evidence" value="ECO:0007669"/>
    <property type="project" value="UniProtKB-KW"/>
</dbReference>
<dbReference type="InterPro" id="IPR003602">
    <property type="entry name" value="Topo_IA_DNA-bd_dom"/>
</dbReference>
<evidence type="ECO:0000256" key="6">
    <source>
        <dbReference type="ARBA" id="ARBA00022833"/>
    </source>
</evidence>
<dbReference type="InterPro" id="IPR003601">
    <property type="entry name" value="Topo_IA_2"/>
</dbReference>
<dbReference type="RefSeq" id="WP_067237815.1">
    <property type="nucleotide sequence ID" value="NZ_LZMZ01000032.1"/>
</dbReference>
<evidence type="ECO:0000256" key="13">
    <source>
        <dbReference type="ARBA" id="ARBA00032877"/>
    </source>
</evidence>
<dbReference type="Gene3D" id="1.10.460.10">
    <property type="entry name" value="Topoisomerase I, domain 2"/>
    <property type="match status" value="1"/>
</dbReference>
<dbReference type="PROSITE" id="PS52039">
    <property type="entry name" value="TOPO_IA_2"/>
    <property type="match status" value="1"/>
</dbReference>
<evidence type="ECO:0000256" key="1">
    <source>
        <dbReference type="ARBA" id="ARBA00000213"/>
    </source>
</evidence>
<evidence type="ECO:0000256" key="5">
    <source>
        <dbReference type="ARBA" id="ARBA00022771"/>
    </source>
</evidence>
<dbReference type="Gene3D" id="3.40.50.140">
    <property type="match status" value="1"/>
</dbReference>
<keyword evidence="5" id="KW-0479">Metal-binding</keyword>
<keyword evidence="9" id="KW-0413">Isomerase</keyword>
<keyword evidence="6" id="KW-0862">Zinc</keyword>
<dbReference type="Proteomes" id="UP000092508">
    <property type="component" value="Unassembled WGS sequence"/>
</dbReference>
<comment type="similarity">
    <text evidence="2">Belongs to the type IA topoisomerase family.</text>
</comment>
<dbReference type="InterPro" id="IPR013497">
    <property type="entry name" value="Topo_IA_cen"/>
</dbReference>
<feature type="domain" description="Toprim" evidence="14">
    <location>
        <begin position="1"/>
        <end position="137"/>
    </location>
</feature>
<dbReference type="OrthoDB" id="9803554at2"/>
<organism evidence="16 17">
    <name type="scientific">Faucicola atlantae</name>
    <dbReference type="NCBI Taxonomy" id="34059"/>
    <lineage>
        <taxon>Bacteria</taxon>
        <taxon>Pseudomonadati</taxon>
        <taxon>Pseudomonadota</taxon>
        <taxon>Gammaproteobacteria</taxon>
        <taxon>Moraxellales</taxon>
        <taxon>Moraxellaceae</taxon>
        <taxon>Faucicola</taxon>
    </lineage>
</organism>
<evidence type="ECO:0000256" key="11">
    <source>
        <dbReference type="ARBA" id="ARBA00031985"/>
    </source>
</evidence>
<evidence type="ECO:0000256" key="12">
    <source>
        <dbReference type="ARBA" id="ARBA00032235"/>
    </source>
</evidence>
<accession>A0A1B8QAI1</accession>
<evidence type="ECO:0000256" key="2">
    <source>
        <dbReference type="ARBA" id="ARBA00009446"/>
    </source>
</evidence>
<dbReference type="EMBL" id="LZMZ01000032">
    <property type="protein sequence ID" value="OBX76245.1"/>
    <property type="molecule type" value="Genomic_DNA"/>
</dbReference>
<protein>
    <recommendedName>
        <fullName evidence="3">DNA topoisomerase</fullName>
        <ecNumber evidence="3">5.6.2.1</ecNumber>
    </recommendedName>
    <alternativeName>
        <fullName evidence="13">Omega-protein</fullName>
    </alternativeName>
    <alternativeName>
        <fullName evidence="12">Relaxing enzyme</fullName>
    </alternativeName>
    <alternativeName>
        <fullName evidence="10">Swivelase</fullName>
    </alternativeName>
    <alternativeName>
        <fullName evidence="11">Untwisting enzyme</fullName>
    </alternativeName>
</protein>
<dbReference type="InterPro" id="IPR013826">
    <property type="entry name" value="Topo_IA_cen_sub3"/>
</dbReference>
<gene>
    <name evidence="16" type="ORF">A9308_08910</name>
</gene>
<proteinExistence type="inferred from homology"/>
<dbReference type="SMART" id="SM00437">
    <property type="entry name" value="TOP1Ac"/>
    <property type="match status" value="1"/>
</dbReference>